<dbReference type="NCBIfam" id="NF047534">
    <property type="entry name" value="lipo_BTA121_dup"/>
    <property type="match status" value="1"/>
</dbReference>
<dbReference type="PROSITE" id="PS51257">
    <property type="entry name" value="PROKAR_LIPOPROTEIN"/>
    <property type="match status" value="1"/>
</dbReference>
<protein>
    <submittedName>
        <fullName evidence="1">Uncharacterized protein</fullName>
    </submittedName>
</protein>
<evidence type="ECO:0000313" key="1">
    <source>
        <dbReference type="EMBL" id="BDU63401.1"/>
    </source>
</evidence>
<proteinExistence type="predicted"/>
<gene>
    <name evidence="1" type="ORF">BOFE_09410</name>
</gene>
<evidence type="ECO:0000313" key="2">
    <source>
        <dbReference type="Proteomes" id="UP001317516"/>
    </source>
</evidence>
<name>A0ABM8DLC9_9SPIR</name>
<keyword evidence="1" id="KW-0614">Plasmid</keyword>
<geneLocation type="plasmid" evidence="1 2">
    <name>p100</name>
</geneLocation>
<organism evidence="1 2">
    <name type="scientific">Candidatus Borrelia fainii</name>
    <dbReference type="NCBI Taxonomy" id="2518322"/>
    <lineage>
        <taxon>Bacteria</taxon>
        <taxon>Pseudomonadati</taxon>
        <taxon>Spirochaetota</taxon>
        <taxon>Spirochaetia</taxon>
        <taxon>Spirochaetales</taxon>
        <taxon>Borreliaceae</taxon>
        <taxon>Borrelia</taxon>
    </lineage>
</organism>
<sequence>MLKIRHIISLLVLILLFISCNLKSPQRGGMIRKDPDFRRIVAGDGALRKPIEAVTLTGVEDPDFKKIGTGDGDLKKPIEVAPLRGVEDPDFKKIGTGDGDLKKPIEVAPLRGVEDPDFKKIGTGDGDLKKPIEVAPLRGVEDPDFKKIVAGDGDLKKPIEVVTFTGIEDLALTEVEKNLGVKLNELLDTFGVPEEGKRSIVKIKDIVTNDKIGIDRFGVKRLSKTYTNIGFYNLLNKLGPDEVQKIIKYDLYVVEAQKAALESINDIQEPKEKQRFKVSYDDVLNDYLLCLKGLFSDIIDDIERNGFISNEYTNEYTHEFTETEFVFRRIIKRENLYERSSYK</sequence>
<reference evidence="1 2" key="1">
    <citation type="submission" date="2022-11" db="EMBL/GenBank/DDBJ databases">
        <title>Genome sequence of clinical isolate of the human pathogenic Borrelia fainii.</title>
        <authorList>
            <person name="Itokawa K."/>
            <person name="Sato K."/>
            <person name="Qiu Y."/>
        </authorList>
    </citation>
    <scope>NUCLEOTIDE SEQUENCE [LARGE SCALE GENOMIC DNA]</scope>
    <source>
        <strain evidence="1 2">Qtaro</strain>
        <plasmid evidence="1 2">p100</plasmid>
    </source>
</reference>
<dbReference type="Proteomes" id="UP001317516">
    <property type="component" value="Plasmid p100"/>
</dbReference>
<dbReference type="RefSeq" id="WP_281862276.1">
    <property type="nucleotide sequence ID" value="NZ_AP027071.1"/>
</dbReference>
<accession>A0ABM8DLC9</accession>
<dbReference type="EMBL" id="AP027071">
    <property type="protein sequence ID" value="BDU63401.1"/>
    <property type="molecule type" value="Genomic_DNA"/>
</dbReference>
<keyword evidence="2" id="KW-1185">Reference proteome</keyword>